<accession>A0AAN6S4N7</accession>
<keyword evidence="2" id="KW-1133">Transmembrane helix</keyword>
<protein>
    <submittedName>
        <fullName evidence="3">Glycoside hydrolase</fullName>
    </submittedName>
</protein>
<feature type="transmembrane region" description="Helical" evidence="2">
    <location>
        <begin position="142"/>
        <end position="159"/>
    </location>
</feature>
<feature type="transmembrane region" description="Helical" evidence="2">
    <location>
        <begin position="43"/>
        <end position="63"/>
    </location>
</feature>
<proteinExistence type="predicted"/>
<evidence type="ECO:0000313" key="4">
    <source>
        <dbReference type="Proteomes" id="UP001303473"/>
    </source>
</evidence>
<feature type="transmembrane region" description="Helical" evidence="2">
    <location>
        <begin position="287"/>
        <end position="305"/>
    </location>
</feature>
<feature type="compositionally biased region" description="Low complexity" evidence="1">
    <location>
        <begin position="386"/>
        <end position="397"/>
    </location>
</feature>
<keyword evidence="2" id="KW-0472">Membrane</keyword>
<reference evidence="4" key="1">
    <citation type="journal article" date="2023" name="Mol. Phylogenet. Evol.">
        <title>Genome-scale phylogeny and comparative genomics of the fungal order Sordariales.</title>
        <authorList>
            <person name="Hensen N."/>
            <person name="Bonometti L."/>
            <person name="Westerberg I."/>
            <person name="Brannstrom I.O."/>
            <person name="Guillou S."/>
            <person name="Cros-Aarteil S."/>
            <person name="Calhoun S."/>
            <person name="Haridas S."/>
            <person name="Kuo A."/>
            <person name="Mondo S."/>
            <person name="Pangilinan J."/>
            <person name="Riley R."/>
            <person name="LaButti K."/>
            <person name="Andreopoulos B."/>
            <person name="Lipzen A."/>
            <person name="Chen C."/>
            <person name="Yan M."/>
            <person name="Daum C."/>
            <person name="Ng V."/>
            <person name="Clum A."/>
            <person name="Steindorff A."/>
            <person name="Ohm R.A."/>
            <person name="Martin F."/>
            <person name="Silar P."/>
            <person name="Natvig D.O."/>
            <person name="Lalanne C."/>
            <person name="Gautier V."/>
            <person name="Ament-Velasquez S.L."/>
            <person name="Kruys A."/>
            <person name="Hutchinson M.I."/>
            <person name="Powell A.J."/>
            <person name="Barry K."/>
            <person name="Miller A.N."/>
            <person name="Grigoriev I.V."/>
            <person name="Debuchy R."/>
            <person name="Gladieux P."/>
            <person name="Hiltunen Thoren M."/>
            <person name="Johannesson H."/>
        </authorList>
    </citation>
    <scope>NUCLEOTIDE SEQUENCE [LARGE SCALE GENOMIC DNA]</scope>
    <source>
        <strain evidence="4">CBS 340.73</strain>
    </source>
</reference>
<keyword evidence="2" id="KW-0812">Transmembrane</keyword>
<gene>
    <name evidence="3" type="ORF">QBC46DRAFT_342137</name>
</gene>
<sequence length="436" mass="48421">MAVQLPSEAVGYASGILAYSLICLACSSFMLWLVWAHDERKSYVMMLAFFTTLSTLASIIQQIHTIALWKDVKTAQYEYQKAHVGNPELNIAGNSTGLDLVLFYIQFYCYNVEAMLVLFWSAELARSVFRLRSSAHAQRVSIAAKTSAVLLPVIQVNLLRTSAVQSTTAGFLVLANFIMIISLVTGSILLLLILVKYIHARHAFLSWNVRYGQSSEGTQGTTSPGSPIQHKNIYDRWLVVRFAIAFVALGAFELVIILFELHAMSDNKAANIPAQPDLSAARAKADFANFAPGVSASLLTFVVFGTTRTFREHMWALFIPKRLRERIRPRRPVSIVVPSASRQHLRGEDLAGSPYGMVLSPNSPQQPSPTSEGVGLQDLDSSSRTQQQQQQQQVQQQGNGKRKGFDEEWLPMLVMPAPTAAALPRSPVQNRYYERS</sequence>
<feature type="region of interest" description="Disordered" evidence="1">
    <location>
        <begin position="347"/>
        <end position="436"/>
    </location>
</feature>
<keyword evidence="3" id="KW-0378">Hydrolase</keyword>
<dbReference type="EMBL" id="MU853804">
    <property type="protein sequence ID" value="KAK3939873.1"/>
    <property type="molecule type" value="Genomic_DNA"/>
</dbReference>
<feature type="transmembrane region" description="Helical" evidence="2">
    <location>
        <begin position="171"/>
        <end position="195"/>
    </location>
</feature>
<comment type="caution">
    <text evidence="3">The sequence shown here is derived from an EMBL/GenBank/DDBJ whole genome shotgun (WGS) entry which is preliminary data.</text>
</comment>
<evidence type="ECO:0000313" key="3">
    <source>
        <dbReference type="EMBL" id="KAK3939873.1"/>
    </source>
</evidence>
<feature type="transmembrane region" description="Helical" evidence="2">
    <location>
        <begin position="101"/>
        <end position="121"/>
    </location>
</feature>
<evidence type="ECO:0000256" key="2">
    <source>
        <dbReference type="SAM" id="Phobius"/>
    </source>
</evidence>
<feature type="compositionally biased region" description="Low complexity" evidence="1">
    <location>
        <begin position="360"/>
        <end position="371"/>
    </location>
</feature>
<evidence type="ECO:0000256" key="1">
    <source>
        <dbReference type="SAM" id="MobiDB-lite"/>
    </source>
</evidence>
<dbReference type="Proteomes" id="UP001303473">
    <property type="component" value="Unassembled WGS sequence"/>
</dbReference>
<dbReference type="AlphaFoldDB" id="A0AAN6S4N7"/>
<dbReference type="GO" id="GO:0016787">
    <property type="term" value="F:hydrolase activity"/>
    <property type="evidence" value="ECO:0007669"/>
    <property type="project" value="UniProtKB-KW"/>
</dbReference>
<feature type="transmembrane region" description="Helical" evidence="2">
    <location>
        <begin position="238"/>
        <end position="259"/>
    </location>
</feature>
<name>A0AAN6S4N7_9PEZI</name>
<organism evidence="3 4">
    <name type="scientific">Diplogelasinospora grovesii</name>
    <dbReference type="NCBI Taxonomy" id="303347"/>
    <lineage>
        <taxon>Eukaryota</taxon>
        <taxon>Fungi</taxon>
        <taxon>Dikarya</taxon>
        <taxon>Ascomycota</taxon>
        <taxon>Pezizomycotina</taxon>
        <taxon>Sordariomycetes</taxon>
        <taxon>Sordariomycetidae</taxon>
        <taxon>Sordariales</taxon>
        <taxon>Diplogelasinosporaceae</taxon>
        <taxon>Diplogelasinospora</taxon>
    </lineage>
</organism>
<keyword evidence="4" id="KW-1185">Reference proteome</keyword>
<feature type="transmembrane region" description="Helical" evidence="2">
    <location>
        <begin position="12"/>
        <end position="36"/>
    </location>
</feature>